<comment type="caution">
    <text evidence="1">The sequence shown here is derived from an EMBL/GenBank/DDBJ whole genome shotgun (WGS) entry which is preliminary data.</text>
</comment>
<sequence>MSSEKEESTEIVPVETGCREGIVLIEEEKKTSVSEDTYTLAYNPDMPIYSRGIDSRAGDAVLARAKRISINGLHKASLVHVGPQSEHEHSAHAEYNQQQTNVLKRKALSRHPRESPYFSGTENADCEQVATLSTIDASEKGKMRDFNPSPPRSPILMPNPRFEVDLESISSKHPTISANIVLAVLKIHLRDRPERYQDIIEHYFTVLPSPEEGSARLIFSDSVAAAIFVAEVIEVNHVLDQSGGGAAIRELLKFNRIYAKLVEPEDILPPGLYDGRFLVPDLSNQELLASTSASRLDDASNVGGSGGVGA</sequence>
<keyword evidence="2" id="KW-1185">Reference proteome</keyword>
<dbReference type="Proteomes" id="UP001383192">
    <property type="component" value="Unassembled WGS sequence"/>
</dbReference>
<dbReference type="AlphaFoldDB" id="A0AAW0D339"/>
<dbReference type="EMBL" id="JAYKXP010000022">
    <property type="protein sequence ID" value="KAK7046138.1"/>
    <property type="molecule type" value="Genomic_DNA"/>
</dbReference>
<protein>
    <submittedName>
        <fullName evidence="1">Uncharacterized protein</fullName>
    </submittedName>
</protein>
<evidence type="ECO:0000313" key="2">
    <source>
        <dbReference type="Proteomes" id="UP001383192"/>
    </source>
</evidence>
<proteinExistence type="predicted"/>
<organism evidence="1 2">
    <name type="scientific">Paramarasmius palmivorus</name>
    <dbReference type="NCBI Taxonomy" id="297713"/>
    <lineage>
        <taxon>Eukaryota</taxon>
        <taxon>Fungi</taxon>
        <taxon>Dikarya</taxon>
        <taxon>Basidiomycota</taxon>
        <taxon>Agaricomycotina</taxon>
        <taxon>Agaricomycetes</taxon>
        <taxon>Agaricomycetidae</taxon>
        <taxon>Agaricales</taxon>
        <taxon>Marasmiineae</taxon>
        <taxon>Marasmiaceae</taxon>
        <taxon>Paramarasmius</taxon>
    </lineage>
</organism>
<gene>
    <name evidence="1" type="ORF">VNI00_007141</name>
</gene>
<name>A0AAW0D339_9AGAR</name>
<evidence type="ECO:0000313" key="1">
    <source>
        <dbReference type="EMBL" id="KAK7046138.1"/>
    </source>
</evidence>
<accession>A0AAW0D339</accession>
<reference evidence="1 2" key="1">
    <citation type="submission" date="2024-01" db="EMBL/GenBank/DDBJ databases">
        <title>A draft genome for a cacao thread blight-causing isolate of Paramarasmius palmivorus.</title>
        <authorList>
            <person name="Baruah I.K."/>
            <person name="Bukari Y."/>
            <person name="Amoako-Attah I."/>
            <person name="Meinhardt L.W."/>
            <person name="Bailey B.A."/>
            <person name="Cohen S.P."/>
        </authorList>
    </citation>
    <scope>NUCLEOTIDE SEQUENCE [LARGE SCALE GENOMIC DNA]</scope>
    <source>
        <strain evidence="1 2">GH-12</strain>
    </source>
</reference>